<dbReference type="Gene3D" id="3.40.50.300">
    <property type="entry name" value="P-loop containing nucleotide triphosphate hydrolases"/>
    <property type="match status" value="1"/>
</dbReference>
<keyword evidence="2" id="KW-0067">ATP-binding</keyword>
<dbReference type="RefSeq" id="WP_188542235.1">
    <property type="nucleotide sequence ID" value="NZ_BMFT01000005.1"/>
</dbReference>
<evidence type="ECO:0000256" key="2">
    <source>
        <dbReference type="ARBA" id="ARBA00022840"/>
    </source>
</evidence>
<protein>
    <recommendedName>
        <fullName evidence="3">ABC transporter domain-containing protein</fullName>
    </recommendedName>
</protein>
<sequence length="298" mass="34509">MIEQMAVELLGAVNRGRRKTIGPINVQFPAGYIVALVGPNGAGKSTLLQMIMQIISLDDGEIKWFGETAKDLLRLELKQKIAYVEESPATEENYQTVEEAADFRSHWYPDWDQRRFEELITRFEVPRRERLNRMSKGERRKFEIIVALATRPKLLLLDEPTSGLDPFVWKEMIEELRNCMEREEMTIVLSTHIVEEVKRLADYIVLVHQGQTLGMVEKDTLYGSWKEIWVRGELVGIEEIPEVILCQNDGPSISKLIIRDNGDGWNHHPRLKELQVIKSRGLDLEEILELWIKGHKPQ</sequence>
<dbReference type="SUPFAM" id="SSF52540">
    <property type="entry name" value="P-loop containing nucleoside triphosphate hydrolases"/>
    <property type="match status" value="1"/>
</dbReference>
<proteinExistence type="predicted"/>
<dbReference type="PANTHER" id="PTHR43158">
    <property type="entry name" value="SKFA PEPTIDE EXPORT ATP-BINDING PROTEIN SKFE"/>
    <property type="match status" value="1"/>
</dbReference>
<keyword evidence="1" id="KW-0547">Nucleotide-binding</keyword>
<dbReference type="Proteomes" id="UP000659344">
    <property type="component" value="Unassembled WGS sequence"/>
</dbReference>
<keyword evidence="5" id="KW-1185">Reference proteome</keyword>
<dbReference type="InterPro" id="IPR027417">
    <property type="entry name" value="P-loop_NTPase"/>
</dbReference>
<dbReference type="SMART" id="SM00382">
    <property type="entry name" value="AAA"/>
    <property type="match status" value="1"/>
</dbReference>
<organism evidence="4 5">
    <name type="scientific">Paenibacillus segetis</name>
    <dbReference type="NCBI Taxonomy" id="1325360"/>
    <lineage>
        <taxon>Bacteria</taxon>
        <taxon>Bacillati</taxon>
        <taxon>Bacillota</taxon>
        <taxon>Bacilli</taxon>
        <taxon>Bacillales</taxon>
        <taxon>Paenibacillaceae</taxon>
        <taxon>Paenibacillus</taxon>
    </lineage>
</organism>
<feature type="domain" description="ABC transporter" evidence="3">
    <location>
        <begin position="5"/>
        <end position="234"/>
    </location>
</feature>
<evidence type="ECO:0000259" key="3">
    <source>
        <dbReference type="PROSITE" id="PS50893"/>
    </source>
</evidence>
<gene>
    <name evidence="4" type="ORF">GCM10008013_46050</name>
</gene>
<dbReference type="InterPro" id="IPR003439">
    <property type="entry name" value="ABC_transporter-like_ATP-bd"/>
</dbReference>
<evidence type="ECO:0000256" key="1">
    <source>
        <dbReference type="ARBA" id="ARBA00022741"/>
    </source>
</evidence>
<dbReference type="Pfam" id="PF00005">
    <property type="entry name" value="ABC_tran"/>
    <property type="match status" value="1"/>
</dbReference>
<reference evidence="5" key="1">
    <citation type="journal article" date="2019" name="Int. J. Syst. Evol. Microbiol.">
        <title>The Global Catalogue of Microorganisms (GCM) 10K type strain sequencing project: providing services to taxonomists for standard genome sequencing and annotation.</title>
        <authorList>
            <consortium name="The Broad Institute Genomics Platform"/>
            <consortium name="The Broad Institute Genome Sequencing Center for Infectious Disease"/>
            <person name="Wu L."/>
            <person name="Ma J."/>
        </authorList>
    </citation>
    <scope>NUCLEOTIDE SEQUENCE [LARGE SCALE GENOMIC DNA]</scope>
    <source>
        <strain evidence="5">CGMCC 1.12769</strain>
    </source>
</reference>
<name>A0ABQ1YTI4_9BACL</name>
<dbReference type="PROSITE" id="PS50893">
    <property type="entry name" value="ABC_TRANSPORTER_2"/>
    <property type="match status" value="1"/>
</dbReference>
<comment type="caution">
    <text evidence="4">The sequence shown here is derived from an EMBL/GenBank/DDBJ whole genome shotgun (WGS) entry which is preliminary data.</text>
</comment>
<dbReference type="CDD" id="cd03230">
    <property type="entry name" value="ABC_DR_subfamily_A"/>
    <property type="match status" value="1"/>
</dbReference>
<evidence type="ECO:0000313" key="4">
    <source>
        <dbReference type="EMBL" id="GGH38155.1"/>
    </source>
</evidence>
<evidence type="ECO:0000313" key="5">
    <source>
        <dbReference type="Proteomes" id="UP000659344"/>
    </source>
</evidence>
<dbReference type="InterPro" id="IPR017871">
    <property type="entry name" value="ABC_transporter-like_CS"/>
</dbReference>
<dbReference type="PROSITE" id="PS00211">
    <property type="entry name" value="ABC_TRANSPORTER_1"/>
    <property type="match status" value="1"/>
</dbReference>
<accession>A0ABQ1YTI4</accession>
<dbReference type="EMBL" id="BMFT01000005">
    <property type="protein sequence ID" value="GGH38155.1"/>
    <property type="molecule type" value="Genomic_DNA"/>
</dbReference>
<dbReference type="InterPro" id="IPR003593">
    <property type="entry name" value="AAA+_ATPase"/>
</dbReference>
<dbReference type="PANTHER" id="PTHR43158:SF2">
    <property type="entry name" value="SKFA PEPTIDE EXPORT ATP-BINDING PROTEIN SKFE"/>
    <property type="match status" value="1"/>
</dbReference>